<evidence type="ECO:0000313" key="2">
    <source>
        <dbReference type="Proteomes" id="UP001057402"/>
    </source>
</evidence>
<dbReference type="EMBL" id="CM042883">
    <property type="protein sequence ID" value="KAI4377006.1"/>
    <property type="molecule type" value="Genomic_DNA"/>
</dbReference>
<sequence>MGILREKKPSPRSSTSPCAHLRSAYYDCFNRWYTDKFVKSQWRKEECVVEWKKYKACLSEHLQEKQFSRFLEAEDENDVAKPASQISKFYEDVAGRATSV</sequence>
<accession>A0ACB9RFH7</accession>
<name>A0ACB9RFH7_9MYRT</name>
<dbReference type="Proteomes" id="UP001057402">
    <property type="component" value="Chromosome 4"/>
</dbReference>
<protein>
    <submittedName>
        <fullName evidence="1">Uncharacterized protein</fullName>
    </submittedName>
</protein>
<evidence type="ECO:0000313" key="1">
    <source>
        <dbReference type="EMBL" id="KAI4377006.1"/>
    </source>
</evidence>
<reference evidence="2" key="1">
    <citation type="journal article" date="2023" name="Front. Plant Sci.">
        <title>Chromosomal-level genome assembly of Melastoma candidum provides insights into trichome evolution.</title>
        <authorList>
            <person name="Zhong Y."/>
            <person name="Wu W."/>
            <person name="Sun C."/>
            <person name="Zou P."/>
            <person name="Liu Y."/>
            <person name="Dai S."/>
            <person name="Zhou R."/>
        </authorList>
    </citation>
    <scope>NUCLEOTIDE SEQUENCE [LARGE SCALE GENOMIC DNA]</scope>
</reference>
<gene>
    <name evidence="1" type="ORF">MLD38_014704</name>
</gene>
<comment type="caution">
    <text evidence="1">The sequence shown here is derived from an EMBL/GenBank/DDBJ whole genome shotgun (WGS) entry which is preliminary data.</text>
</comment>
<proteinExistence type="predicted"/>
<organism evidence="1 2">
    <name type="scientific">Melastoma candidum</name>
    <dbReference type="NCBI Taxonomy" id="119954"/>
    <lineage>
        <taxon>Eukaryota</taxon>
        <taxon>Viridiplantae</taxon>
        <taxon>Streptophyta</taxon>
        <taxon>Embryophyta</taxon>
        <taxon>Tracheophyta</taxon>
        <taxon>Spermatophyta</taxon>
        <taxon>Magnoliopsida</taxon>
        <taxon>eudicotyledons</taxon>
        <taxon>Gunneridae</taxon>
        <taxon>Pentapetalae</taxon>
        <taxon>rosids</taxon>
        <taxon>malvids</taxon>
        <taxon>Myrtales</taxon>
        <taxon>Melastomataceae</taxon>
        <taxon>Melastomatoideae</taxon>
        <taxon>Melastomateae</taxon>
        <taxon>Melastoma</taxon>
    </lineage>
</organism>
<keyword evidence="2" id="KW-1185">Reference proteome</keyword>